<dbReference type="AlphaFoldDB" id="A0A556U786"/>
<evidence type="ECO:0000313" key="1">
    <source>
        <dbReference type="EMBL" id="TSN21227.1"/>
    </source>
</evidence>
<reference evidence="1 2" key="1">
    <citation type="journal article" date="2019" name="Genome Biol. Evol.">
        <title>Whole-Genome Sequencing of the Giant Devil Catfish, Bagarius yarrelli.</title>
        <authorList>
            <person name="Jiang W."/>
            <person name="Lv Y."/>
            <person name="Cheng L."/>
            <person name="Yang K."/>
            <person name="Chao B."/>
            <person name="Wang X."/>
            <person name="Li Y."/>
            <person name="Pan X."/>
            <person name="You X."/>
            <person name="Zhang Y."/>
            <person name="Yang J."/>
            <person name="Li J."/>
            <person name="Zhang X."/>
            <person name="Liu S."/>
            <person name="Sun C."/>
            <person name="Yang J."/>
            <person name="Shi Q."/>
        </authorList>
    </citation>
    <scope>NUCLEOTIDE SEQUENCE [LARGE SCALE GENOMIC DNA]</scope>
    <source>
        <strain evidence="1">JWS20170419001</strain>
        <tissue evidence="1">Muscle</tissue>
    </source>
</reference>
<protein>
    <submittedName>
        <fullName evidence="1">Uncharacterized protein</fullName>
    </submittedName>
</protein>
<dbReference type="Proteomes" id="UP000319801">
    <property type="component" value="Unassembled WGS sequence"/>
</dbReference>
<dbReference type="EMBL" id="VCAZ01000054">
    <property type="protein sequence ID" value="TSN21227.1"/>
    <property type="molecule type" value="Genomic_DNA"/>
</dbReference>
<organism evidence="1 2">
    <name type="scientific">Bagarius yarrelli</name>
    <name type="common">Goonch</name>
    <name type="synonym">Bagrus yarrelli</name>
    <dbReference type="NCBI Taxonomy" id="175774"/>
    <lineage>
        <taxon>Eukaryota</taxon>
        <taxon>Metazoa</taxon>
        <taxon>Chordata</taxon>
        <taxon>Craniata</taxon>
        <taxon>Vertebrata</taxon>
        <taxon>Euteleostomi</taxon>
        <taxon>Actinopterygii</taxon>
        <taxon>Neopterygii</taxon>
        <taxon>Teleostei</taxon>
        <taxon>Ostariophysi</taxon>
        <taxon>Siluriformes</taxon>
        <taxon>Sisoridae</taxon>
        <taxon>Sisorinae</taxon>
        <taxon>Bagarius</taxon>
    </lineage>
</organism>
<gene>
    <name evidence="1" type="ORF">Baya_9302</name>
</gene>
<keyword evidence="2" id="KW-1185">Reference proteome</keyword>
<name>A0A556U786_BAGYA</name>
<comment type="caution">
    <text evidence="1">The sequence shown here is derived from an EMBL/GenBank/DDBJ whole genome shotgun (WGS) entry which is preliminary data.</text>
</comment>
<proteinExistence type="predicted"/>
<sequence length="249" mass="27653">MKWLVNKRPCQKRPSLAEPQLRVIQENHVAHHGFAPNVLSSVMKLLHFNAEQSERFEYGCDNDCRGDGDGHGNAASDRLAVLSKSLSRRSSQPISGCSDWDSRAAAEVNEGRIGVKTSAVQEESFHSAFKDKAELICRAITDIPDKIKASECWRSVLASTPWDPECVRMKLCSTVGFFTPHSVLRGKPQRGTQLEIIHELKHNWCPPILSNLLLWWSDGCRWVTLGLSSLNTGGRPVNLNEGGTGGHSW</sequence>
<accession>A0A556U786</accession>
<evidence type="ECO:0000313" key="2">
    <source>
        <dbReference type="Proteomes" id="UP000319801"/>
    </source>
</evidence>